<protein>
    <submittedName>
        <fullName evidence="2">Uncharacterized protein</fullName>
    </submittedName>
</protein>
<dbReference type="VEuPathDB" id="FungiDB:Bcin06g04450"/>
<reference evidence="2 3" key="1">
    <citation type="journal article" date="2011" name="PLoS Genet.">
        <title>Genomic analysis of the necrotrophic fungal pathogens Sclerotinia sclerotiorum and Botrytis cinerea.</title>
        <authorList>
            <person name="Amselem J."/>
            <person name="Cuomo C.A."/>
            <person name="van Kan J.A."/>
            <person name="Viaud M."/>
            <person name="Benito E.P."/>
            <person name="Couloux A."/>
            <person name="Coutinho P.M."/>
            <person name="de Vries R.P."/>
            <person name="Dyer P.S."/>
            <person name="Fillinger S."/>
            <person name="Fournier E."/>
            <person name="Gout L."/>
            <person name="Hahn M."/>
            <person name="Kohn L."/>
            <person name="Lapalu N."/>
            <person name="Plummer K.M."/>
            <person name="Pradier J.M."/>
            <person name="Quevillon E."/>
            <person name="Sharon A."/>
            <person name="Simon A."/>
            <person name="ten Have A."/>
            <person name="Tudzynski B."/>
            <person name="Tudzynski P."/>
            <person name="Wincker P."/>
            <person name="Andrew M."/>
            <person name="Anthouard V."/>
            <person name="Beever R.E."/>
            <person name="Beffa R."/>
            <person name="Benoit I."/>
            <person name="Bouzid O."/>
            <person name="Brault B."/>
            <person name="Chen Z."/>
            <person name="Choquer M."/>
            <person name="Collemare J."/>
            <person name="Cotton P."/>
            <person name="Danchin E.G."/>
            <person name="Da Silva C."/>
            <person name="Gautier A."/>
            <person name="Giraud C."/>
            <person name="Giraud T."/>
            <person name="Gonzalez C."/>
            <person name="Grossetete S."/>
            <person name="Guldener U."/>
            <person name="Henrissat B."/>
            <person name="Howlett B.J."/>
            <person name="Kodira C."/>
            <person name="Kretschmer M."/>
            <person name="Lappartient A."/>
            <person name="Leroch M."/>
            <person name="Levis C."/>
            <person name="Mauceli E."/>
            <person name="Neuveglise C."/>
            <person name="Oeser B."/>
            <person name="Pearson M."/>
            <person name="Poulain J."/>
            <person name="Poussereau N."/>
            <person name="Quesneville H."/>
            <person name="Rascle C."/>
            <person name="Schumacher J."/>
            <person name="Segurens B."/>
            <person name="Sexton A."/>
            <person name="Silva E."/>
            <person name="Sirven C."/>
            <person name="Soanes D.M."/>
            <person name="Talbot N.J."/>
            <person name="Templeton M."/>
            <person name="Yandava C."/>
            <person name="Yarden O."/>
            <person name="Zeng Q."/>
            <person name="Rollins J.A."/>
            <person name="Lebrun M.H."/>
            <person name="Dickman M."/>
        </authorList>
    </citation>
    <scope>NUCLEOTIDE SEQUENCE [LARGE SCALE GENOMIC DNA]</scope>
    <source>
        <strain evidence="2 3">B05.10</strain>
    </source>
</reference>
<dbReference type="GeneID" id="5439878"/>
<reference evidence="2 3" key="3">
    <citation type="journal article" date="2017" name="Mol. Plant Pathol.">
        <title>A gapless genome sequence of the fungus Botrytis cinerea.</title>
        <authorList>
            <person name="Van Kan J.A."/>
            <person name="Stassen J.H."/>
            <person name="Mosbach A."/>
            <person name="Van Der Lee T.A."/>
            <person name="Faino L."/>
            <person name="Farmer A.D."/>
            <person name="Papasotiriou D.G."/>
            <person name="Zhou S."/>
            <person name="Seidl M.F."/>
            <person name="Cottam E."/>
            <person name="Edel D."/>
            <person name="Hahn M."/>
            <person name="Schwartz D.C."/>
            <person name="Dietrich R.A."/>
            <person name="Widdison S."/>
            <person name="Scalliet G."/>
        </authorList>
    </citation>
    <scope>NUCLEOTIDE SEQUENCE [LARGE SCALE GENOMIC DNA]</scope>
    <source>
        <strain evidence="2 3">B05.10</strain>
    </source>
</reference>
<keyword evidence="1" id="KW-1133">Transmembrane helix</keyword>
<dbReference type="Proteomes" id="UP000001798">
    <property type="component" value="Chromosome 6"/>
</dbReference>
<reference evidence="2 3" key="2">
    <citation type="journal article" date="2012" name="Eukaryot. Cell">
        <title>Genome update of Botrytis cinerea strains B05.10 and T4.</title>
        <authorList>
            <person name="Staats M."/>
            <person name="van Kan J.A."/>
        </authorList>
    </citation>
    <scope>NUCLEOTIDE SEQUENCE [LARGE SCALE GENOMIC DNA]</scope>
    <source>
        <strain evidence="2 3">B05.10</strain>
    </source>
</reference>
<organism evidence="2 3">
    <name type="scientific">Botryotinia fuckeliana (strain B05.10)</name>
    <name type="common">Noble rot fungus</name>
    <name type="synonym">Botrytis cinerea</name>
    <dbReference type="NCBI Taxonomy" id="332648"/>
    <lineage>
        <taxon>Eukaryota</taxon>
        <taxon>Fungi</taxon>
        <taxon>Dikarya</taxon>
        <taxon>Ascomycota</taxon>
        <taxon>Pezizomycotina</taxon>
        <taxon>Leotiomycetes</taxon>
        <taxon>Helotiales</taxon>
        <taxon>Sclerotiniaceae</taxon>
        <taxon>Botrytis</taxon>
    </lineage>
</organism>
<dbReference type="RefSeq" id="XP_001559252.1">
    <property type="nucleotide sequence ID" value="XM_001559202.2"/>
</dbReference>
<evidence type="ECO:0000256" key="1">
    <source>
        <dbReference type="SAM" id="Phobius"/>
    </source>
</evidence>
<sequence length="181" mass="20894">MRNFIIDVIIDILVNIDISIIIYLLAIIGIADTNNQPLVEGIKLFEFMPPGAPTKPDTSGIVFRQIWSPFKWSLNFSCALDTFSNNTNCYWFASVTNYPISKQPVRKDFVFELETEAKFREIDLYPWYRSDSINIVEVNPQILPADYTEKTKERGTLFTVLSMEVNCVREYGAVSTLWCER</sequence>
<proteinExistence type="predicted"/>
<keyword evidence="1" id="KW-0812">Transmembrane</keyword>
<keyword evidence="3" id="KW-1185">Reference proteome</keyword>
<keyword evidence="1" id="KW-0472">Membrane</keyword>
<evidence type="ECO:0000313" key="3">
    <source>
        <dbReference type="Proteomes" id="UP000001798"/>
    </source>
</evidence>
<gene>
    <name evidence="2" type="ORF">BCIN_06g04450</name>
</gene>
<dbReference type="OrthoDB" id="3545495at2759"/>
<dbReference type="EMBL" id="CP009810">
    <property type="protein sequence ID" value="ATZ50988.1"/>
    <property type="molecule type" value="Genomic_DNA"/>
</dbReference>
<name>A0A384JK67_BOTFB</name>
<accession>A0A384JK67</accession>
<dbReference type="AlphaFoldDB" id="A0A384JK67"/>
<dbReference type="KEGG" id="bfu:BCIN_06g04450"/>
<feature type="transmembrane region" description="Helical" evidence="1">
    <location>
        <begin position="12"/>
        <end position="31"/>
    </location>
</feature>
<evidence type="ECO:0000313" key="2">
    <source>
        <dbReference type="EMBL" id="ATZ50988.1"/>
    </source>
</evidence>